<feature type="transmembrane region" description="Helical" evidence="1">
    <location>
        <begin position="115"/>
        <end position="134"/>
    </location>
</feature>
<feature type="transmembrane region" description="Helical" evidence="1">
    <location>
        <begin position="243"/>
        <end position="260"/>
    </location>
</feature>
<protein>
    <recommendedName>
        <fullName evidence="4">Glycosyltransferase RgtA/B/C/D-like domain-containing protein</fullName>
    </recommendedName>
</protein>
<dbReference type="RefSeq" id="WP_106091438.1">
    <property type="nucleotide sequence ID" value="NZ_PVNL01000092.1"/>
</dbReference>
<feature type="transmembrane region" description="Helical" evidence="1">
    <location>
        <begin position="197"/>
        <end position="223"/>
    </location>
</feature>
<keyword evidence="1" id="KW-1133">Transmembrane helix</keyword>
<feature type="transmembrane region" description="Helical" evidence="1">
    <location>
        <begin position="360"/>
        <end position="377"/>
    </location>
</feature>
<organism evidence="2 3">
    <name type="scientific">Enhygromyxa salina</name>
    <dbReference type="NCBI Taxonomy" id="215803"/>
    <lineage>
        <taxon>Bacteria</taxon>
        <taxon>Pseudomonadati</taxon>
        <taxon>Myxococcota</taxon>
        <taxon>Polyangia</taxon>
        <taxon>Nannocystales</taxon>
        <taxon>Nannocystaceae</taxon>
        <taxon>Enhygromyxa</taxon>
    </lineage>
</organism>
<evidence type="ECO:0008006" key="4">
    <source>
        <dbReference type="Google" id="ProtNLM"/>
    </source>
</evidence>
<dbReference type="AlphaFoldDB" id="A0A2S9YKQ9"/>
<comment type="caution">
    <text evidence="2">The sequence shown here is derived from an EMBL/GenBank/DDBJ whole genome shotgun (WGS) entry which is preliminary data.</text>
</comment>
<gene>
    <name evidence="2" type="ORF">ENSA7_45060</name>
</gene>
<dbReference type="Proteomes" id="UP000238823">
    <property type="component" value="Unassembled WGS sequence"/>
</dbReference>
<dbReference type="OrthoDB" id="5482811at2"/>
<accession>A0A2S9YKQ9</accession>
<feature type="transmembrane region" description="Helical" evidence="1">
    <location>
        <begin position="397"/>
        <end position="418"/>
    </location>
</feature>
<keyword evidence="1" id="KW-0812">Transmembrane</keyword>
<reference evidence="2 3" key="1">
    <citation type="submission" date="2018-03" db="EMBL/GenBank/DDBJ databases">
        <title>Draft Genome Sequences of the Obligatory Marine Myxobacteria Enhygromyxa salina SWB007.</title>
        <authorList>
            <person name="Poehlein A."/>
            <person name="Moghaddam J.A."/>
            <person name="Harms H."/>
            <person name="Alanjari M."/>
            <person name="Koenig G.M."/>
            <person name="Daniel R."/>
            <person name="Schaeberle T.F."/>
        </authorList>
    </citation>
    <scope>NUCLEOTIDE SEQUENCE [LARGE SCALE GENOMIC DNA]</scope>
    <source>
        <strain evidence="2 3">SWB007</strain>
    </source>
</reference>
<feature type="transmembrane region" description="Helical" evidence="1">
    <location>
        <begin position="330"/>
        <end position="348"/>
    </location>
</feature>
<sequence>MSESPARSQLRVLAHIPFLLAALVVLGVHVALVKYFFATALPLPEHPFTRGDFATHANQVRHVLEGLTQFGQHWVYDVQLLAGAPNGVLFDADVKGWELWTHALTKLGVGQGRAYNGYVLAVHLSMPVVVYAAARVFGFARWPALTSTALCVLLWSFDSFTHWMWFIGTITYVQVSYFALLPLALFYRWLEDRRPALALACGLCMAVGHLMHPYIFFILVAPMLALYLRAAWVERDLSRAEHAITWGIAGLTLAANLWWLRTALKFFRYILDSAFYEQGGLEFLVYDLLGLLHDTSTQGMIGLHTSVRVLALGATVFALRSWRRLADRRWLPFMVLIVSMAALTYLGGYTPAAQIQPYRHALPLGFALTIPAGWWLAQTLSARPWRDRATGRPGPALMLILATLATLLLVRDAAYFFAPSMTPTQKVEDGVEILMNTLGHAYTPSYRYDQQDDWEQLIAWVDQHDDGQSRWLVTDQVQGEYLMARTNAQILGGFRVRNIEHSDANWFRRAGPPPYDPAAFERYLQTYAVGWVIVPKAELHPWWEKHPRLLTREGFVNGMIVYRVNVKIALLDGPGRVDASVNRIAVTGTPTNEDVVLRYHYMPTLRCKPDCQIELEPVEHDRVGFIRIPAPHPRDFVIENAYSWHY</sequence>
<keyword evidence="1" id="KW-0472">Membrane</keyword>
<dbReference type="EMBL" id="PVNL01000092">
    <property type="protein sequence ID" value="PRQ05616.1"/>
    <property type="molecule type" value="Genomic_DNA"/>
</dbReference>
<feature type="transmembrane region" description="Helical" evidence="1">
    <location>
        <begin position="12"/>
        <end position="37"/>
    </location>
</feature>
<evidence type="ECO:0000313" key="2">
    <source>
        <dbReference type="EMBL" id="PRQ05616.1"/>
    </source>
</evidence>
<proteinExistence type="predicted"/>
<feature type="transmembrane region" description="Helical" evidence="1">
    <location>
        <begin position="163"/>
        <end position="185"/>
    </location>
</feature>
<name>A0A2S9YKQ9_9BACT</name>
<evidence type="ECO:0000313" key="3">
    <source>
        <dbReference type="Proteomes" id="UP000238823"/>
    </source>
</evidence>
<evidence type="ECO:0000256" key="1">
    <source>
        <dbReference type="SAM" id="Phobius"/>
    </source>
</evidence>